<sequence>MCIACDDPNCQECTQANVCAKCISEEYTVSKMGSKCVKKIDNCYDPNPTGSGCRVCNDGFKLNNGKCVECAMQDCLNCDTAKKCSSCANGLVPNADHSACVKKLPNCVSQMTNDACDQCTDGYKPSDAKQCVICQVDNCDKCNTVNVCAACKNTYQLLEEGTVCKVVCEVPNCHQCDGYNHCASCNIKFGPNSKGECIPCTDPSCKFCSGDQPDQCTVEFTKEELEGKKVPWWAWLLVGIGAALLVGFIIFMVIWCCRDPVSLMTEYEENYDEYDKASRSGSSSRGSRASGSDGSSSGSGGSGRSSRSGTEDDYSDRE</sequence>
<feature type="region of interest" description="Disordered" evidence="1">
    <location>
        <begin position="274"/>
        <end position="318"/>
    </location>
</feature>
<organism evidence="3 4">
    <name type="scientific">Angomonas deanei</name>
    <dbReference type="NCBI Taxonomy" id="59799"/>
    <lineage>
        <taxon>Eukaryota</taxon>
        <taxon>Discoba</taxon>
        <taxon>Euglenozoa</taxon>
        <taxon>Kinetoplastea</taxon>
        <taxon>Metakinetoplastina</taxon>
        <taxon>Trypanosomatida</taxon>
        <taxon>Trypanosomatidae</taxon>
        <taxon>Strigomonadinae</taxon>
        <taxon>Angomonas</taxon>
    </lineage>
</organism>
<reference evidence="3 4" key="1">
    <citation type="submission" date="2020-08" db="EMBL/GenBank/DDBJ databases">
        <authorList>
            <person name="Newling K."/>
            <person name="Davey J."/>
            <person name="Forrester S."/>
        </authorList>
    </citation>
    <scope>NUCLEOTIDE SEQUENCE [LARGE SCALE GENOMIC DNA]</scope>
    <source>
        <strain evidence="4">Crithidia deanei Carvalho (ATCC PRA-265)</strain>
    </source>
</reference>
<gene>
    <name evidence="3" type="ORF">ADEAN_000130500</name>
</gene>
<keyword evidence="2" id="KW-1133">Transmembrane helix</keyword>
<evidence type="ECO:0000313" key="3">
    <source>
        <dbReference type="EMBL" id="CAD2213862.1"/>
    </source>
</evidence>
<accession>A0A7G2C7B5</accession>
<keyword evidence="2" id="KW-0812">Transmembrane</keyword>
<dbReference type="InterPro" id="IPR053215">
    <property type="entry name" value="TKL_Ser/Thr_kinase"/>
</dbReference>
<proteinExistence type="predicted"/>
<name>A0A7G2C7B5_9TRYP</name>
<dbReference type="PANTHER" id="PTHR45756:SF1">
    <property type="entry name" value="PROTEIN KINASE DOMAIN CONTAINING PROTEIN"/>
    <property type="match status" value="1"/>
</dbReference>
<feature type="compositionally biased region" description="Low complexity" evidence="1">
    <location>
        <begin position="279"/>
        <end position="296"/>
    </location>
</feature>
<dbReference type="VEuPathDB" id="TriTrypDB:ADEAN_000130500"/>
<evidence type="ECO:0000256" key="1">
    <source>
        <dbReference type="SAM" id="MobiDB-lite"/>
    </source>
</evidence>
<evidence type="ECO:0000313" key="4">
    <source>
        <dbReference type="Proteomes" id="UP000515908"/>
    </source>
</evidence>
<feature type="transmembrane region" description="Helical" evidence="2">
    <location>
        <begin position="232"/>
        <end position="257"/>
    </location>
</feature>
<dbReference type="PANTHER" id="PTHR45756">
    <property type="entry name" value="PALMITOYLTRANSFERASE"/>
    <property type="match status" value="1"/>
</dbReference>
<keyword evidence="4" id="KW-1185">Reference proteome</keyword>
<dbReference type="Proteomes" id="UP000515908">
    <property type="component" value="Chromosome 02"/>
</dbReference>
<evidence type="ECO:0000256" key="2">
    <source>
        <dbReference type="SAM" id="Phobius"/>
    </source>
</evidence>
<dbReference type="SUPFAM" id="SSF57184">
    <property type="entry name" value="Growth factor receptor domain"/>
    <property type="match status" value="1"/>
</dbReference>
<keyword evidence="2" id="KW-0472">Membrane</keyword>
<dbReference type="AlphaFoldDB" id="A0A7G2C7B5"/>
<protein>
    <submittedName>
        <fullName evidence="3">Uncharacterized protein</fullName>
    </submittedName>
</protein>
<dbReference type="EMBL" id="LR877146">
    <property type="protein sequence ID" value="CAD2213862.1"/>
    <property type="molecule type" value="Genomic_DNA"/>
</dbReference>
<dbReference type="InterPro" id="IPR009030">
    <property type="entry name" value="Growth_fac_rcpt_cys_sf"/>
</dbReference>